<gene>
    <name evidence="2" type="ORF">GCM10007276_24350</name>
</gene>
<dbReference type="Gene3D" id="3.40.50.1820">
    <property type="entry name" value="alpha/beta hydrolase"/>
    <property type="match status" value="1"/>
</dbReference>
<dbReference type="InterPro" id="IPR051049">
    <property type="entry name" value="Dienelactone_hydrolase-like"/>
</dbReference>
<dbReference type="Proteomes" id="UP000602745">
    <property type="component" value="Unassembled WGS sequence"/>
</dbReference>
<sequence length="223" mass="23762">MGHWIEARRNDGTAVRCYRANAVGDVIGDVVIVQEIFGVNEHIRNVCERYAQAGFNALAPALFDRVEPDIELDYTPDGIARGRAVMSEIPTADAIADIAAAVDACGSMKPAVVGFCWGGTLAFAAATQIGDKLSCAVSYYGGGVANLLNSPPRCPVLFHFGEKDQSIPAETIDAVRKALPDAPLYTYDAGHGFSCDARASYEPESAARAFERTISFLKANARG</sequence>
<keyword evidence="3" id="KW-1185">Reference proteome</keyword>
<dbReference type="RefSeq" id="WP_188409982.1">
    <property type="nucleotide sequence ID" value="NZ_BMCP01000002.1"/>
</dbReference>
<evidence type="ECO:0000313" key="3">
    <source>
        <dbReference type="Proteomes" id="UP000602745"/>
    </source>
</evidence>
<dbReference type="InterPro" id="IPR002925">
    <property type="entry name" value="Dienelactn_hydro"/>
</dbReference>
<dbReference type="PANTHER" id="PTHR46623:SF6">
    <property type="entry name" value="ALPHA_BETA-HYDROLASES SUPERFAMILY PROTEIN"/>
    <property type="match status" value="1"/>
</dbReference>
<dbReference type="SUPFAM" id="SSF53474">
    <property type="entry name" value="alpha/beta-Hydrolases"/>
    <property type="match status" value="1"/>
</dbReference>
<evidence type="ECO:0000259" key="1">
    <source>
        <dbReference type="Pfam" id="PF01738"/>
    </source>
</evidence>
<protein>
    <submittedName>
        <fullName evidence="2">Carboxymethylenebutenolidase</fullName>
    </submittedName>
</protein>
<dbReference type="InterPro" id="IPR029058">
    <property type="entry name" value="AB_hydrolase_fold"/>
</dbReference>
<dbReference type="GO" id="GO:0016787">
    <property type="term" value="F:hydrolase activity"/>
    <property type="evidence" value="ECO:0007669"/>
    <property type="project" value="InterPro"/>
</dbReference>
<reference evidence="2" key="2">
    <citation type="submission" date="2020-09" db="EMBL/GenBank/DDBJ databases">
        <authorList>
            <person name="Sun Q."/>
            <person name="Sedlacek I."/>
        </authorList>
    </citation>
    <scope>NUCLEOTIDE SEQUENCE</scope>
    <source>
        <strain evidence="2">CCM 7684</strain>
    </source>
</reference>
<accession>A0A8J2YIV1</accession>
<reference evidence="2" key="1">
    <citation type="journal article" date="2014" name="Int. J. Syst. Evol. Microbiol.">
        <title>Complete genome sequence of Corynebacterium casei LMG S-19264T (=DSM 44701T), isolated from a smear-ripened cheese.</title>
        <authorList>
            <consortium name="US DOE Joint Genome Institute (JGI-PGF)"/>
            <person name="Walter F."/>
            <person name="Albersmeier A."/>
            <person name="Kalinowski J."/>
            <person name="Ruckert C."/>
        </authorList>
    </citation>
    <scope>NUCLEOTIDE SEQUENCE</scope>
    <source>
        <strain evidence="2">CCM 7684</strain>
    </source>
</reference>
<evidence type="ECO:0000313" key="2">
    <source>
        <dbReference type="EMBL" id="GGE46260.1"/>
    </source>
</evidence>
<dbReference type="EMBL" id="BMCP01000002">
    <property type="protein sequence ID" value="GGE46260.1"/>
    <property type="molecule type" value="Genomic_DNA"/>
</dbReference>
<name>A0A8J2YIV1_9RHOB</name>
<comment type="caution">
    <text evidence="2">The sequence shown here is derived from an EMBL/GenBank/DDBJ whole genome shotgun (WGS) entry which is preliminary data.</text>
</comment>
<proteinExistence type="predicted"/>
<dbReference type="Pfam" id="PF01738">
    <property type="entry name" value="DLH"/>
    <property type="match status" value="1"/>
</dbReference>
<feature type="domain" description="Dienelactone hydrolase" evidence="1">
    <location>
        <begin position="30"/>
        <end position="219"/>
    </location>
</feature>
<organism evidence="2 3">
    <name type="scientific">Agaricicola taiwanensis</name>
    <dbReference type="NCBI Taxonomy" id="591372"/>
    <lineage>
        <taxon>Bacteria</taxon>
        <taxon>Pseudomonadati</taxon>
        <taxon>Pseudomonadota</taxon>
        <taxon>Alphaproteobacteria</taxon>
        <taxon>Rhodobacterales</taxon>
        <taxon>Paracoccaceae</taxon>
        <taxon>Agaricicola</taxon>
    </lineage>
</organism>
<dbReference type="PANTHER" id="PTHR46623">
    <property type="entry name" value="CARBOXYMETHYLENEBUTENOLIDASE-RELATED"/>
    <property type="match status" value="1"/>
</dbReference>
<dbReference type="AlphaFoldDB" id="A0A8J2YIV1"/>